<keyword evidence="1" id="KW-0812">Transmembrane</keyword>
<dbReference type="Pfam" id="PF14023">
    <property type="entry name" value="Bestrophin-like"/>
    <property type="match status" value="1"/>
</dbReference>
<proteinExistence type="predicted"/>
<evidence type="ECO:0000256" key="1">
    <source>
        <dbReference type="SAM" id="Phobius"/>
    </source>
</evidence>
<organism evidence="2 3">
    <name type="scientific">Tunturiibacter gelidiferens</name>
    <dbReference type="NCBI Taxonomy" id="3069689"/>
    <lineage>
        <taxon>Bacteria</taxon>
        <taxon>Pseudomonadati</taxon>
        <taxon>Acidobacteriota</taxon>
        <taxon>Terriglobia</taxon>
        <taxon>Terriglobales</taxon>
        <taxon>Acidobacteriaceae</taxon>
        <taxon>Tunturiibacter</taxon>
    </lineage>
</organism>
<dbReference type="AlphaFoldDB" id="A0A9X0QEK4"/>
<keyword evidence="3" id="KW-1185">Reference proteome</keyword>
<evidence type="ECO:0008006" key="4">
    <source>
        <dbReference type="Google" id="ProtNLM"/>
    </source>
</evidence>
<reference evidence="2 3" key="1">
    <citation type="submission" date="2020-08" db="EMBL/GenBank/DDBJ databases">
        <title>Genomic Encyclopedia of Type Strains, Phase IV (KMG-V): Genome sequencing to study the core and pangenomes of soil and plant-associated prokaryotes.</title>
        <authorList>
            <person name="Whitman W."/>
        </authorList>
    </citation>
    <scope>NUCLEOTIDE SEQUENCE [LARGE SCALE GENOMIC DNA]</scope>
    <source>
        <strain evidence="2 3">X5P2</strain>
    </source>
</reference>
<feature type="transmembrane region" description="Helical" evidence="1">
    <location>
        <begin position="44"/>
        <end position="66"/>
    </location>
</feature>
<dbReference type="InterPro" id="IPR025333">
    <property type="entry name" value="DUF4239"/>
</dbReference>
<feature type="transmembrane region" description="Helical" evidence="1">
    <location>
        <begin position="182"/>
        <end position="203"/>
    </location>
</feature>
<keyword evidence="1" id="KW-0472">Membrane</keyword>
<evidence type="ECO:0000313" key="2">
    <source>
        <dbReference type="EMBL" id="MBB5328843.1"/>
    </source>
</evidence>
<name>A0A9X0QEK4_9BACT</name>
<sequence>MREFLNRPVVVFVVAFFLLWLAAWAGALRGQRRRDFTEAVRTDFGVILAATLTLLGLIIGFSFSMATARYDLRKSYEESEANAIGTEYVRADLLPAAEGAQVRSLLKQYTDLRIRFYKTQDAEDLRQINAETARMQNELWAAASKPANAQPSPVIALAVGGMNDVLNSQGYTQAAWWNQIPAGAWCLMFVIAIFSNGLLGYGARQLEPRLFMVLPVVVAVAFFLIADIDSPRGGVIRVQPQNLISLRAGLGSR</sequence>
<evidence type="ECO:0000313" key="3">
    <source>
        <dbReference type="Proteomes" id="UP000535182"/>
    </source>
</evidence>
<dbReference type="EMBL" id="JACHEB010000005">
    <property type="protein sequence ID" value="MBB5328843.1"/>
    <property type="molecule type" value="Genomic_DNA"/>
</dbReference>
<feature type="transmembrane region" description="Helical" evidence="1">
    <location>
        <begin position="209"/>
        <end position="228"/>
    </location>
</feature>
<keyword evidence="1" id="KW-1133">Transmembrane helix</keyword>
<dbReference type="Proteomes" id="UP000535182">
    <property type="component" value="Unassembled WGS sequence"/>
</dbReference>
<accession>A0A9X0QEK4</accession>
<dbReference type="RefSeq" id="WP_183976771.1">
    <property type="nucleotide sequence ID" value="NZ_JACHEB010000005.1"/>
</dbReference>
<gene>
    <name evidence="2" type="ORF">HDF14_002459</name>
</gene>
<comment type="caution">
    <text evidence="2">The sequence shown here is derived from an EMBL/GenBank/DDBJ whole genome shotgun (WGS) entry which is preliminary data.</text>
</comment>
<protein>
    <recommendedName>
        <fullName evidence="4">DUF4239 domain-containing protein</fullName>
    </recommendedName>
</protein>